<dbReference type="GO" id="GO:0005737">
    <property type="term" value="C:cytoplasm"/>
    <property type="evidence" value="ECO:0007669"/>
    <property type="project" value="UniProtKB-SubCell"/>
</dbReference>
<dbReference type="Pfam" id="PF00709">
    <property type="entry name" value="Adenylsucc_synt"/>
    <property type="match status" value="1"/>
</dbReference>
<feature type="binding site" evidence="7">
    <location>
        <position position="20"/>
    </location>
    <ligand>
        <name>Mg(2+)</name>
        <dbReference type="ChEBI" id="CHEBI:18420"/>
    </ligand>
</feature>
<protein>
    <recommendedName>
        <fullName evidence="7">Adenylosuccinate synthetase</fullName>
        <shortName evidence="7">AMPSase</shortName>
        <shortName evidence="7">AdSS</shortName>
        <ecNumber evidence="7">6.3.4.4</ecNumber>
    </recommendedName>
    <alternativeName>
        <fullName evidence="7">IMP--aspartate ligase</fullName>
    </alternativeName>
</protein>
<dbReference type="EC" id="6.3.4.4" evidence="7"/>
<evidence type="ECO:0000256" key="3">
    <source>
        <dbReference type="ARBA" id="ARBA00022741"/>
    </source>
</evidence>
<dbReference type="Proteomes" id="UP001212602">
    <property type="component" value="Unassembled WGS sequence"/>
</dbReference>
<feature type="active site" description="Proton acceptor" evidence="7">
    <location>
        <position position="20"/>
    </location>
</feature>
<comment type="catalytic activity">
    <reaction evidence="7">
        <text>IMP + L-aspartate + GTP = N(6)-(1,2-dicarboxyethyl)-AMP + GDP + phosphate + 2 H(+)</text>
        <dbReference type="Rhea" id="RHEA:15753"/>
        <dbReference type="ChEBI" id="CHEBI:15378"/>
        <dbReference type="ChEBI" id="CHEBI:29991"/>
        <dbReference type="ChEBI" id="CHEBI:37565"/>
        <dbReference type="ChEBI" id="CHEBI:43474"/>
        <dbReference type="ChEBI" id="CHEBI:57567"/>
        <dbReference type="ChEBI" id="CHEBI:58053"/>
        <dbReference type="ChEBI" id="CHEBI:58189"/>
        <dbReference type="EC" id="6.3.4.4"/>
    </reaction>
</comment>
<keyword evidence="4 7" id="KW-0658">Purine biosynthesis</keyword>
<feature type="binding site" evidence="7">
    <location>
        <position position="49"/>
    </location>
    <ligand>
        <name>Mg(2+)</name>
        <dbReference type="ChEBI" id="CHEBI:18420"/>
    </ligand>
</feature>
<keyword evidence="9" id="KW-1185">Reference proteome</keyword>
<dbReference type="HAMAP" id="MF_00011">
    <property type="entry name" value="Adenylosucc_synth"/>
    <property type="match status" value="1"/>
</dbReference>
<dbReference type="InterPro" id="IPR027417">
    <property type="entry name" value="P-loop_NTPase"/>
</dbReference>
<gene>
    <name evidence="7" type="primary">purA</name>
    <name evidence="8" type="ORF">PGB34_19515</name>
</gene>
<feature type="active site" description="Proton donor" evidence="7">
    <location>
        <position position="50"/>
    </location>
</feature>
<feature type="binding site" description="in other chain" evidence="7">
    <location>
        <position position="261"/>
    </location>
    <ligand>
        <name>IMP</name>
        <dbReference type="ChEBI" id="CHEBI:58053"/>
        <note>ligand shared between dimeric partners</note>
    </ligand>
</feature>
<dbReference type="GO" id="GO:0044208">
    <property type="term" value="P:'de novo' AMP biosynthetic process"/>
    <property type="evidence" value="ECO:0007669"/>
    <property type="project" value="UniProtKB-UniRule"/>
</dbReference>
<dbReference type="GO" id="GO:0004019">
    <property type="term" value="F:adenylosuccinate synthase activity"/>
    <property type="evidence" value="ECO:0007669"/>
    <property type="project" value="UniProtKB-UniRule"/>
</dbReference>
<name>A0AAE3T1G9_9BURK</name>
<proteinExistence type="inferred from homology"/>
<dbReference type="SUPFAM" id="SSF52540">
    <property type="entry name" value="P-loop containing nucleoside triphosphate hydrolases"/>
    <property type="match status" value="1"/>
</dbReference>
<dbReference type="SMART" id="SM00788">
    <property type="entry name" value="Adenylsucc_synt"/>
    <property type="match status" value="1"/>
</dbReference>
<keyword evidence="2 7" id="KW-0479">Metal-binding</keyword>
<organism evidence="8 9">
    <name type="scientific">Xenophilus arseniciresistens</name>
    <dbReference type="NCBI Taxonomy" id="1283306"/>
    <lineage>
        <taxon>Bacteria</taxon>
        <taxon>Pseudomonadati</taxon>
        <taxon>Pseudomonadota</taxon>
        <taxon>Betaproteobacteria</taxon>
        <taxon>Burkholderiales</taxon>
        <taxon>Comamonadaceae</taxon>
        <taxon>Xenophilus</taxon>
    </lineage>
</organism>
<dbReference type="InterPro" id="IPR042110">
    <property type="entry name" value="Adenylosuccinate_synth_dom2"/>
</dbReference>
<comment type="pathway">
    <text evidence="7">Purine metabolism; AMP biosynthesis via de novo pathway; AMP from IMP: step 1/2.</text>
</comment>
<dbReference type="PANTHER" id="PTHR11846">
    <property type="entry name" value="ADENYLOSUCCINATE SYNTHETASE"/>
    <property type="match status" value="1"/>
</dbReference>
<comment type="subcellular location">
    <subcellularLocation>
        <location evidence="7">Cytoplasm</location>
    </subcellularLocation>
</comment>
<dbReference type="GO" id="GO:0046040">
    <property type="term" value="P:IMP metabolic process"/>
    <property type="evidence" value="ECO:0007669"/>
    <property type="project" value="TreeGrafter"/>
</dbReference>
<sequence length="454" mass="48528">MHAPPLSTRYIALLGLGFGDCGKGVFTDYLCRRLGAHTVVRFNGGAQAGHNVVLPDGRHHTFSQWGAGSLAGKVATVLATPVVVHPHALVYEAAALQAVGMVQPFARLHIDAHCRVTTPLHQAAGRLREWARGSAAHGSCGVGVGETVLQGLRDPDAALRYGDLVSAPRVRAKLAALREALQRDADLHHVSTSAAQAEWRVLRDESLAERWLDAIAPVLHGCPPASKEAIAHRLTRPGTVVLEGAQGVLLDERHGFHPHTTWSSVSTDAVQAVLADLGITRQAHRLGVLRSYLTRHGAGPLPTHDEALNVLAEPHNADEGWQGRFRRGHPDAVLLAYAVRAVGTLDGLVASHLDVFERTPLLRWCTGYRSTHAAPDDGALLRQLPVGTPGDLTHNAALTQLLFNAQPVYDPLPLQSVAQWQSAVEACTGLPVLLGSHGPTHADVRARPQAALLE</sequence>
<comment type="subunit">
    <text evidence="7">Homodimer.</text>
</comment>
<evidence type="ECO:0000256" key="5">
    <source>
        <dbReference type="ARBA" id="ARBA00022842"/>
    </source>
</evidence>
<dbReference type="EMBL" id="JAQIPB010000010">
    <property type="protein sequence ID" value="MDA7418565.1"/>
    <property type="molecule type" value="Genomic_DNA"/>
</dbReference>
<dbReference type="InterPro" id="IPR042111">
    <property type="entry name" value="Adenylosuccinate_synth_dom3"/>
</dbReference>
<feature type="binding site" evidence="7">
    <location>
        <begin position="352"/>
        <end position="354"/>
    </location>
    <ligand>
        <name>GTP</name>
        <dbReference type="ChEBI" id="CHEBI:37565"/>
    </ligand>
</feature>
<dbReference type="AlphaFoldDB" id="A0AAE3T1G9"/>
<dbReference type="Gene3D" id="1.10.300.10">
    <property type="entry name" value="Adenylosuccinate Synthetase, subunit A, domain 2"/>
    <property type="match status" value="1"/>
</dbReference>
<evidence type="ECO:0000256" key="2">
    <source>
        <dbReference type="ARBA" id="ARBA00022723"/>
    </source>
</evidence>
<dbReference type="Gene3D" id="3.90.170.10">
    <property type="entry name" value="Adenylosuccinate Synthetase, subunit A, domain 3"/>
    <property type="match status" value="1"/>
</dbReference>
<evidence type="ECO:0000256" key="6">
    <source>
        <dbReference type="ARBA" id="ARBA00023134"/>
    </source>
</evidence>
<keyword evidence="6 7" id="KW-0342">GTP-binding</keyword>
<feature type="binding site" description="in other chain" evidence="7">
    <location>
        <position position="324"/>
    </location>
    <ligand>
        <name>IMP</name>
        <dbReference type="ChEBI" id="CHEBI:58053"/>
        <note>ligand shared between dimeric partners</note>
    </ligand>
</feature>
<dbReference type="RefSeq" id="WP_271429775.1">
    <property type="nucleotide sequence ID" value="NZ_JAQIPB010000010.1"/>
</dbReference>
<evidence type="ECO:0000256" key="7">
    <source>
        <dbReference type="HAMAP-Rule" id="MF_00011"/>
    </source>
</evidence>
<comment type="cofactor">
    <cofactor evidence="7">
        <name>Mg(2+)</name>
        <dbReference type="ChEBI" id="CHEBI:18420"/>
    </cofactor>
    <text evidence="7">Binds 1 Mg(2+) ion per subunit.</text>
</comment>
<evidence type="ECO:0000256" key="1">
    <source>
        <dbReference type="ARBA" id="ARBA00022598"/>
    </source>
</evidence>
<dbReference type="GO" id="GO:0005525">
    <property type="term" value="F:GTP binding"/>
    <property type="evidence" value="ECO:0007669"/>
    <property type="project" value="UniProtKB-UniRule"/>
</dbReference>
<accession>A0AAE3T1G9</accession>
<keyword evidence="1 7" id="KW-0436">Ligase</keyword>
<evidence type="ECO:0000256" key="4">
    <source>
        <dbReference type="ARBA" id="ARBA00022755"/>
    </source>
</evidence>
<dbReference type="GO" id="GO:0000287">
    <property type="term" value="F:magnesium ion binding"/>
    <property type="evidence" value="ECO:0007669"/>
    <property type="project" value="UniProtKB-UniRule"/>
</dbReference>
<dbReference type="InterPro" id="IPR001114">
    <property type="entry name" value="Adenylosuccinate_synthetase"/>
</dbReference>
<feature type="binding site" description="in other chain" evidence="7">
    <location>
        <position position="246"/>
    </location>
    <ligand>
        <name>IMP</name>
        <dbReference type="ChEBI" id="CHEBI:58053"/>
        <note>ligand shared between dimeric partners</note>
    </ligand>
</feature>
<dbReference type="PANTHER" id="PTHR11846:SF0">
    <property type="entry name" value="ADENYLOSUCCINATE SYNTHETASE"/>
    <property type="match status" value="1"/>
</dbReference>
<comment type="function">
    <text evidence="7">Plays an important role in the de novo pathway of purine nucleotide biosynthesis. Catalyzes the first committed step in the biosynthesis of AMP from IMP.</text>
</comment>
<keyword evidence="7" id="KW-0963">Cytoplasm</keyword>
<feature type="binding site" evidence="7">
    <location>
        <begin position="49"/>
        <end position="51"/>
    </location>
    <ligand>
        <name>GTP</name>
        <dbReference type="ChEBI" id="CHEBI:37565"/>
    </ligand>
</feature>
<evidence type="ECO:0000313" key="9">
    <source>
        <dbReference type="Proteomes" id="UP001212602"/>
    </source>
</evidence>
<dbReference type="InterPro" id="IPR042109">
    <property type="entry name" value="Adenylosuccinate_synth_dom1"/>
</dbReference>
<keyword evidence="5 7" id="KW-0460">Magnesium</keyword>
<comment type="caution">
    <text evidence="8">The sequence shown here is derived from an EMBL/GenBank/DDBJ whole genome shotgun (WGS) entry which is preliminary data.</text>
</comment>
<dbReference type="Gene3D" id="3.40.440.10">
    <property type="entry name" value="Adenylosuccinate Synthetase, subunit A, domain 1"/>
    <property type="match status" value="1"/>
</dbReference>
<comment type="similarity">
    <text evidence="7">Belongs to the adenylosuccinate synthetase family.</text>
</comment>
<evidence type="ECO:0000313" key="8">
    <source>
        <dbReference type="EMBL" id="MDA7418565.1"/>
    </source>
</evidence>
<reference evidence="8" key="1">
    <citation type="submission" date="2023-01" db="EMBL/GenBank/DDBJ databases">
        <title>Xenophilus mangrovi sp. nov., isolated from soil of Mangrove nature reserve.</title>
        <authorList>
            <person name="Xu S."/>
            <person name="Liu Z."/>
            <person name="Xu Y."/>
        </authorList>
    </citation>
    <scope>NUCLEOTIDE SEQUENCE</scope>
    <source>
        <strain evidence="8">YW8</strain>
    </source>
</reference>
<feature type="binding site" evidence="7">
    <location>
        <position position="326"/>
    </location>
    <ligand>
        <name>GTP</name>
        <dbReference type="ChEBI" id="CHEBI:37565"/>
    </ligand>
</feature>
<keyword evidence="3 7" id="KW-0547">Nucleotide-binding</keyword>
<comment type="caution">
    <text evidence="7">Lacks conserved residue(s) required for the propagation of feature annotation.</text>
</comment>